<name>A0A3B1AI97_9ZZZZ</name>
<dbReference type="AlphaFoldDB" id="A0A3B1AI97"/>
<sequence length="170" mass="19380">MENFGSWSVLTTNFLIVLYLALAGVTFASILHLANGKWRFQVRYFAVSTAALFPLAGVLLLLLLYSGESTFPWLSLADDKDVHLSAWLNYTFLVTRQILGFLVVAAFFCLFIKYQHLTDVSDDPKVHRTFRNIALVIPGVYVLYGTMIAWDFEMTMVVNWHSASYGIYQF</sequence>
<feature type="transmembrane region" description="Helical" evidence="1">
    <location>
        <begin position="133"/>
        <end position="150"/>
    </location>
</feature>
<keyword evidence="1" id="KW-0472">Membrane</keyword>
<gene>
    <name evidence="2" type="ORF">MNBD_GAMMA19-2008</name>
</gene>
<reference evidence="2" key="1">
    <citation type="submission" date="2018-06" db="EMBL/GenBank/DDBJ databases">
        <authorList>
            <person name="Zhirakovskaya E."/>
        </authorList>
    </citation>
    <scope>NUCLEOTIDE SEQUENCE</scope>
</reference>
<keyword evidence="1" id="KW-1133">Transmembrane helix</keyword>
<feature type="transmembrane region" description="Helical" evidence="1">
    <location>
        <begin position="12"/>
        <end position="33"/>
    </location>
</feature>
<proteinExistence type="predicted"/>
<protein>
    <submittedName>
        <fullName evidence="2">Uncharacterized protein</fullName>
    </submittedName>
</protein>
<keyword evidence="1" id="KW-0812">Transmembrane</keyword>
<dbReference type="EMBL" id="UOFV01000543">
    <property type="protein sequence ID" value="VAX05629.1"/>
    <property type="molecule type" value="Genomic_DNA"/>
</dbReference>
<evidence type="ECO:0000256" key="1">
    <source>
        <dbReference type="SAM" id="Phobius"/>
    </source>
</evidence>
<feature type="transmembrane region" description="Helical" evidence="1">
    <location>
        <begin position="87"/>
        <end position="112"/>
    </location>
</feature>
<feature type="transmembrane region" description="Helical" evidence="1">
    <location>
        <begin position="45"/>
        <end position="67"/>
    </location>
</feature>
<evidence type="ECO:0000313" key="2">
    <source>
        <dbReference type="EMBL" id="VAX05629.1"/>
    </source>
</evidence>
<dbReference type="PANTHER" id="PTHR43044">
    <property type="match status" value="1"/>
</dbReference>
<feature type="non-terminal residue" evidence="2">
    <location>
        <position position="170"/>
    </location>
</feature>
<dbReference type="PANTHER" id="PTHR43044:SF1">
    <property type="entry name" value="QUINOL:CYTOCHROME C OXIDOREDUCTASE QUINONE-BINDING SUBUNIT 2"/>
    <property type="match status" value="1"/>
</dbReference>
<accession>A0A3B1AI97</accession>
<organism evidence="2">
    <name type="scientific">hydrothermal vent metagenome</name>
    <dbReference type="NCBI Taxonomy" id="652676"/>
    <lineage>
        <taxon>unclassified sequences</taxon>
        <taxon>metagenomes</taxon>
        <taxon>ecological metagenomes</taxon>
    </lineage>
</organism>